<sequence length="202" mass="21372">MSNFRISGSRILLGVAVTAAALFYFSSSSAIDSKTPANMASRESPNPIAGLHVALAQTSSDPPTLRVTVTNKNDFPVTFLTYGSPLDKLALQLGLLSITPDGASAPLEMDTIQLRRVWPPTEEFLVTLGSGESESNELVLKEPIISLATVGSMAKVAIKGKWEAVWSATKDGVSKASLEDPYASPDVVSGDFESKDIDISIA</sequence>
<dbReference type="AlphaFoldDB" id="A0A084ANL2"/>
<reference evidence="1 2" key="1">
    <citation type="journal article" date="2014" name="BMC Genomics">
        <title>Comparative genome sequencing reveals chemotype-specific gene clusters in the toxigenic black mold Stachybotrys.</title>
        <authorList>
            <person name="Semeiks J."/>
            <person name="Borek D."/>
            <person name="Otwinowski Z."/>
            <person name="Grishin N.V."/>
        </authorList>
    </citation>
    <scope>NUCLEOTIDE SEQUENCE [LARGE SCALE GENOMIC DNA]</scope>
    <source>
        <strain evidence="2">CBS 109288 / IBT 7711</strain>
    </source>
</reference>
<dbReference type="OrthoDB" id="4664297at2759"/>
<dbReference type="Gene3D" id="2.60.40.2970">
    <property type="match status" value="1"/>
</dbReference>
<accession>A0A084ANL2</accession>
<name>A0A084ANL2_STACB</name>
<dbReference type="EMBL" id="KL648640">
    <property type="protein sequence ID" value="KEY66891.1"/>
    <property type="molecule type" value="Genomic_DNA"/>
</dbReference>
<keyword evidence="2" id="KW-1185">Reference proteome</keyword>
<evidence type="ECO:0000313" key="1">
    <source>
        <dbReference type="EMBL" id="KEY66891.1"/>
    </source>
</evidence>
<dbReference type="HOGENOM" id="CLU_095070_2_1_1"/>
<gene>
    <name evidence="1" type="ORF">S7711_08172</name>
</gene>
<proteinExistence type="predicted"/>
<dbReference type="Proteomes" id="UP000028045">
    <property type="component" value="Unassembled WGS sequence"/>
</dbReference>
<evidence type="ECO:0000313" key="2">
    <source>
        <dbReference type="Proteomes" id="UP000028045"/>
    </source>
</evidence>
<protein>
    <submittedName>
        <fullName evidence="1">Uncharacterized protein</fullName>
    </submittedName>
</protein>
<organism evidence="1 2">
    <name type="scientific">Stachybotrys chartarum (strain CBS 109288 / IBT 7711)</name>
    <name type="common">Toxic black mold</name>
    <name type="synonym">Stilbospora chartarum</name>
    <dbReference type="NCBI Taxonomy" id="1280523"/>
    <lineage>
        <taxon>Eukaryota</taxon>
        <taxon>Fungi</taxon>
        <taxon>Dikarya</taxon>
        <taxon>Ascomycota</taxon>
        <taxon>Pezizomycotina</taxon>
        <taxon>Sordariomycetes</taxon>
        <taxon>Hypocreomycetidae</taxon>
        <taxon>Hypocreales</taxon>
        <taxon>Stachybotryaceae</taxon>
        <taxon>Stachybotrys</taxon>
    </lineage>
</organism>